<dbReference type="InterPro" id="IPR016686">
    <property type="entry name" value="Ribosomal_synth_fac_NIP7"/>
</dbReference>
<comment type="function">
    <text evidence="6 7">Required for proper 27S pre-rRNA processing and 60S ribosome subunit assembly.</text>
</comment>
<dbReference type="GO" id="GO:0005737">
    <property type="term" value="C:cytoplasm"/>
    <property type="evidence" value="ECO:0007669"/>
    <property type="project" value="EnsemblFungi"/>
</dbReference>
<dbReference type="InterPro" id="IPR055359">
    <property type="entry name" value="Nip7_N_euk"/>
</dbReference>
<comment type="subunit">
    <text evidence="7">Interacts with pre-ribosome complex.</text>
</comment>
<dbReference type="SUPFAM" id="SSF88697">
    <property type="entry name" value="PUA domain-like"/>
    <property type="match status" value="1"/>
</dbReference>
<dbReference type="InterPro" id="IPR005155">
    <property type="entry name" value="UPF0113_PUA"/>
</dbReference>
<evidence type="ECO:0000256" key="4">
    <source>
        <dbReference type="ARBA" id="ARBA00022884"/>
    </source>
</evidence>
<reference evidence="9 10" key="1">
    <citation type="submission" date="2016-02" db="EMBL/GenBank/DDBJ databases">
        <title>Complete genome sequence and transcriptome regulation of the pentose utilising yeast Sugiyamaella lignohabitans.</title>
        <authorList>
            <person name="Bellasio M."/>
            <person name="Peymann A."/>
            <person name="Valli M."/>
            <person name="Sipitzky M."/>
            <person name="Graf A."/>
            <person name="Sauer M."/>
            <person name="Marx H."/>
            <person name="Mattanovich D."/>
        </authorList>
    </citation>
    <scope>NUCLEOTIDE SEQUENCE [LARGE SCALE GENOMIC DNA]</scope>
    <source>
        <strain evidence="9 10">CBS 10342</strain>
    </source>
</reference>
<dbReference type="GO" id="GO:0000463">
    <property type="term" value="P:maturation of LSU-rRNA from tricistronic rRNA transcript (SSU-rRNA, 5.8S rRNA, LSU-rRNA)"/>
    <property type="evidence" value="ECO:0007669"/>
    <property type="project" value="EnsemblFungi"/>
</dbReference>
<dbReference type="InterPro" id="IPR002478">
    <property type="entry name" value="PUA"/>
</dbReference>
<evidence type="ECO:0000256" key="3">
    <source>
        <dbReference type="ARBA" id="ARBA00022517"/>
    </source>
</evidence>
<dbReference type="FunFam" id="3.10.450.220:FF:000001">
    <property type="entry name" value="60S ribosome subunit biogenesis protein NIP7 homolog"/>
    <property type="match status" value="1"/>
</dbReference>
<keyword evidence="4 7" id="KW-0694">RNA-binding</keyword>
<dbReference type="Proteomes" id="UP000189580">
    <property type="component" value="Chromosome a"/>
</dbReference>
<dbReference type="InterPro" id="IPR040598">
    <property type="entry name" value="NIP7_N"/>
</dbReference>
<dbReference type="CDD" id="cd21146">
    <property type="entry name" value="Nip7_N_euk"/>
    <property type="match status" value="1"/>
</dbReference>
<keyword evidence="5 7" id="KW-0539">Nucleus</keyword>
<dbReference type="CDD" id="cd21151">
    <property type="entry name" value="PUA_Nip7-like"/>
    <property type="match status" value="1"/>
</dbReference>
<evidence type="ECO:0000256" key="6">
    <source>
        <dbReference type="ARBA" id="ARBA00054591"/>
    </source>
</evidence>
<dbReference type="Pfam" id="PF17833">
    <property type="entry name" value="pre-PUA_NIP7"/>
    <property type="match status" value="1"/>
</dbReference>
<evidence type="ECO:0000256" key="2">
    <source>
        <dbReference type="ARBA" id="ARBA00009895"/>
    </source>
</evidence>
<dbReference type="GeneID" id="30038075"/>
<organism evidence="9 10">
    <name type="scientific">Sugiyamaella lignohabitans</name>
    <dbReference type="NCBI Taxonomy" id="796027"/>
    <lineage>
        <taxon>Eukaryota</taxon>
        <taxon>Fungi</taxon>
        <taxon>Dikarya</taxon>
        <taxon>Ascomycota</taxon>
        <taxon>Saccharomycotina</taxon>
        <taxon>Dipodascomycetes</taxon>
        <taxon>Dipodascales</taxon>
        <taxon>Trichomonascaceae</taxon>
        <taxon>Sugiyamaella</taxon>
    </lineage>
</organism>
<gene>
    <name evidence="9" type="primary">NIP7</name>
    <name evidence="9" type="ORF">AWJ20_983</name>
</gene>
<comment type="subcellular location">
    <subcellularLocation>
        <location evidence="1">Nucleus</location>
        <location evidence="1">Nucleolus</location>
    </subcellularLocation>
</comment>
<sequence length="181" mass="20446">MRQLTEEETKVVFEKLAGYIGRNIAALINRSDELYCFRVQKDRVYYVSEKLAKLATCVARPNLMSLGVCLGKFTKTGKFRLHVTSLEILAKHAQHKVWIKPNGEMPFLYGNHVLKAHVGRMSEDIPEHSGLIVYAMNDVPLGFGVAAKSTAESRRVEPNAIVTFRQSDIGEYLREEDSLFA</sequence>
<dbReference type="Gene3D" id="2.30.130.10">
    <property type="entry name" value="PUA domain"/>
    <property type="match status" value="1"/>
</dbReference>
<dbReference type="InterPro" id="IPR036974">
    <property type="entry name" value="PUA_sf"/>
</dbReference>
<evidence type="ECO:0000256" key="1">
    <source>
        <dbReference type="ARBA" id="ARBA00004604"/>
    </source>
</evidence>
<evidence type="ECO:0000313" key="10">
    <source>
        <dbReference type="Proteomes" id="UP000189580"/>
    </source>
</evidence>
<name>A0A167DBG7_9ASCO</name>
<dbReference type="EMBL" id="CP014501">
    <property type="protein sequence ID" value="ANB12715.1"/>
    <property type="molecule type" value="Genomic_DNA"/>
</dbReference>
<dbReference type="PANTHER" id="PTHR23415">
    <property type="entry name" value="CYCLIN-DEPENDENT KINASES REGULATORY SUBUNIT/60S RIBOSOME SUBUNIT BIOGENESIS PROTEIN NIP7"/>
    <property type="match status" value="1"/>
</dbReference>
<feature type="domain" description="PUA" evidence="8">
    <location>
        <begin position="95"/>
        <end position="170"/>
    </location>
</feature>
<dbReference type="Gene3D" id="3.10.450.220">
    <property type="match status" value="1"/>
</dbReference>
<protein>
    <recommendedName>
        <fullName evidence="7">60S ribosome subunit biogenesis protein NIP7</fullName>
    </recommendedName>
</protein>
<dbReference type="FunFam" id="2.30.130.10:FF:000002">
    <property type="entry name" value="60S ribosome subunit biogenesis protein NIP7 homolog"/>
    <property type="match status" value="1"/>
</dbReference>
<dbReference type="Pfam" id="PF03657">
    <property type="entry name" value="UPF0113"/>
    <property type="match status" value="1"/>
</dbReference>
<dbReference type="InterPro" id="IPR015947">
    <property type="entry name" value="PUA-like_sf"/>
</dbReference>
<keyword evidence="3 7" id="KW-0690">Ribosome biogenesis</keyword>
<evidence type="ECO:0000256" key="7">
    <source>
        <dbReference type="PIRNR" id="PIRNR017190"/>
    </source>
</evidence>
<keyword evidence="10" id="KW-1185">Reference proteome</keyword>
<dbReference type="SUPFAM" id="SSF88802">
    <property type="entry name" value="Pre-PUA domain"/>
    <property type="match status" value="1"/>
</dbReference>
<accession>A0A167DBG7</accession>
<proteinExistence type="inferred from homology"/>
<dbReference type="GO" id="GO:0030687">
    <property type="term" value="C:preribosome, large subunit precursor"/>
    <property type="evidence" value="ECO:0007669"/>
    <property type="project" value="EnsemblFungi"/>
</dbReference>
<dbReference type="SMART" id="SM00359">
    <property type="entry name" value="PUA"/>
    <property type="match status" value="1"/>
</dbReference>
<dbReference type="GO" id="GO:0003723">
    <property type="term" value="F:RNA binding"/>
    <property type="evidence" value="ECO:0007669"/>
    <property type="project" value="UniProtKB-KW"/>
</dbReference>
<dbReference type="PIRSF" id="PIRSF017190">
    <property type="entry name" value="Rbsml_synth_fac_NIP7"/>
    <property type="match status" value="1"/>
</dbReference>
<evidence type="ECO:0000259" key="8">
    <source>
        <dbReference type="SMART" id="SM00359"/>
    </source>
</evidence>
<evidence type="ECO:0000256" key="5">
    <source>
        <dbReference type="ARBA" id="ARBA00023242"/>
    </source>
</evidence>
<evidence type="ECO:0000313" key="9">
    <source>
        <dbReference type="EMBL" id="ANB12715.1"/>
    </source>
</evidence>
<dbReference type="PROSITE" id="PS50890">
    <property type="entry name" value="PUA"/>
    <property type="match status" value="1"/>
</dbReference>
<dbReference type="AlphaFoldDB" id="A0A167DBG7"/>
<dbReference type="GO" id="GO:1902626">
    <property type="term" value="P:assembly of large subunit precursor of preribosome"/>
    <property type="evidence" value="ECO:0007669"/>
    <property type="project" value="EnsemblFungi"/>
</dbReference>
<dbReference type="RefSeq" id="XP_018735192.1">
    <property type="nucleotide sequence ID" value="XM_018882955.1"/>
</dbReference>
<dbReference type="OrthoDB" id="27490at2759"/>
<comment type="similarity">
    <text evidence="2 7">Belongs to the NIP7 family.</text>
</comment>
<dbReference type="GO" id="GO:0005730">
    <property type="term" value="C:nucleolus"/>
    <property type="evidence" value="ECO:0007669"/>
    <property type="project" value="UniProtKB-SubCell"/>
</dbReference>
<dbReference type="KEGG" id="slb:AWJ20_983"/>